<evidence type="ECO:0000313" key="2">
    <source>
        <dbReference type="EMBL" id="MDT0583575.1"/>
    </source>
</evidence>
<protein>
    <submittedName>
        <fullName evidence="2">Uncharacterized protein</fullName>
    </submittedName>
</protein>
<evidence type="ECO:0000313" key="3">
    <source>
        <dbReference type="Proteomes" id="UP001249020"/>
    </source>
</evidence>
<sequence length="186" mass="21310">MDTSLDHQRELFCQRRFLAMPLAGAIVWALIGIISLFANEYVKTYAVWLGCGSIFYLAIFIAKFTGEDFFGKHREKNVFDNLFMGGVIMCLLMFSVALPFATYDHTAVPLGVGILAGLMWIPFSWIIQHWVGYFHALSRTVGIVTVWYLFPEHRFEAISLVIVVIYVISIYAQERRFQLVHCEKGV</sequence>
<keyword evidence="1" id="KW-0472">Membrane</keyword>
<keyword evidence="1" id="KW-1133">Transmembrane helix</keyword>
<gene>
    <name evidence="2" type="ORF">RM544_13580</name>
</gene>
<name>A0AAW8R6X3_9ALTE</name>
<organism evidence="2 3">
    <name type="scientific">Brumicola blandensis</name>
    <dbReference type="NCBI Taxonomy" id="3075611"/>
    <lineage>
        <taxon>Bacteria</taxon>
        <taxon>Pseudomonadati</taxon>
        <taxon>Pseudomonadota</taxon>
        <taxon>Gammaproteobacteria</taxon>
        <taxon>Alteromonadales</taxon>
        <taxon>Alteromonadaceae</taxon>
        <taxon>Brumicola</taxon>
    </lineage>
</organism>
<keyword evidence="1" id="KW-0812">Transmembrane</keyword>
<feature type="transmembrane region" description="Helical" evidence="1">
    <location>
        <begin position="155"/>
        <end position="172"/>
    </location>
</feature>
<dbReference type="Proteomes" id="UP001249020">
    <property type="component" value="Unassembled WGS sequence"/>
</dbReference>
<dbReference type="Pfam" id="PF22765">
    <property type="entry name" value="DUF7010"/>
    <property type="match status" value="1"/>
</dbReference>
<dbReference type="EMBL" id="JAVRIE010000005">
    <property type="protein sequence ID" value="MDT0583575.1"/>
    <property type="molecule type" value="Genomic_DNA"/>
</dbReference>
<dbReference type="RefSeq" id="WP_311362342.1">
    <property type="nucleotide sequence ID" value="NZ_JAVRIE010000005.1"/>
</dbReference>
<feature type="transmembrane region" description="Helical" evidence="1">
    <location>
        <begin position="78"/>
        <end position="100"/>
    </location>
</feature>
<comment type="caution">
    <text evidence="2">The sequence shown here is derived from an EMBL/GenBank/DDBJ whole genome shotgun (WGS) entry which is preliminary data.</text>
</comment>
<proteinExistence type="predicted"/>
<keyword evidence="3" id="KW-1185">Reference proteome</keyword>
<feature type="transmembrane region" description="Helical" evidence="1">
    <location>
        <begin position="17"/>
        <end position="39"/>
    </location>
</feature>
<feature type="transmembrane region" description="Helical" evidence="1">
    <location>
        <begin position="45"/>
        <end position="66"/>
    </location>
</feature>
<feature type="transmembrane region" description="Helical" evidence="1">
    <location>
        <begin position="106"/>
        <end position="123"/>
    </location>
</feature>
<reference evidence="2 3" key="1">
    <citation type="submission" date="2023-09" db="EMBL/GenBank/DDBJ databases">
        <authorList>
            <person name="Rey-Velasco X."/>
        </authorList>
    </citation>
    <scope>NUCLEOTIDE SEQUENCE [LARGE SCALE GENOMIC DNA]</scope>
    <source>
        <strain evidence="2 3">W409</strain>
    </source>
</reference>
<dbReference type="AlphaFoldDB" id="A0AAW8R6X3"/>
<accession>A0AAW8R6X3</accession>
<dbReference type="InterPro" id="IPR053824">
    <property type="entry name" value="DUF7010"/>
</dbReference>
<evidence type="ECO:0000256" key="1">
    <source>
        <dbReference type="SAM" id="Phobius"/>
    </source>
</evidence>